<name>A0A2A4GDF5_9FLAO</name>
<evidence type="ECO:0000259" key="2">
    <source>
        <dbReference type="Pfam" id="PF12969"/>
    </source>
</evidence>
<evidence type="ECO:0000313" key="3">
    <source>
        <dbReference type="EMBL" id="PCE66018.1"/>
    </source>
</evidence>
<organism evidence="3 4">
    <name type="scientific">Sediminicola luteus</name>
    <dbReference type="NCBI Taxonomy" id="319238"/>
    <lineage>
        <taxon>Bacteria</taxon>
        <taxon>Pseudomonadati</taxon>
        <taxon>Bacteroidota</taxon>
        <taxon>Flavobacteriia</taxon>
        <taxon>Flavobacteriales</taxon>
        <taxon>Flavobacteriaceae</taxon>
        <taxon>Sediminicola</taxon>
    </lineage>
</organism>
<gene>
    <name evidence="3" type="ORF">B7P33_01570</name>
</gene>
<evidence type="ECO:0000313" key="4">
    <source>
        <dbReference type="Proteomes" id="UP000219559"/>
    </source>
</evidence>
<evidence type="ECO:0000256" key="1">
    <source>
        <dbReference type="SAM" id="SignalP"/>
    </source>
</evidence>
<dbReference type="InterPro" id="IPR024618">
    <property type="entry name" value="DUF3857"/>
</dbReference>
<dbReference type="EMBL" id="NBWU01000001">
    <property type="protein sequence ID" value="PCE66018.1"/>
    <property type="molecule type" value="Genomic_DNA"/>
</dbReference>
<accession>A0A2A4GDF5</accession>
<keyword evidence="1" id="KW-0732">Signal</keyword>
<keyword evidence="4" id="KW-1185">Reference proteome</keyword>
<dbReference type="RefSeq" id="WP_097441542.1">
    <property type="nucleotide sequence ID" value="NZ_NBWU01000001.1"/>
</dbReference>
<proteinExistence type="predicted"/>
<reference evidence="3 4" key="1">
    <citation type="submission" date="2017-04" db="EMBL/GenBank/DDBJ databases">
        <title>A new member of the family Flavobacteriaceae isolated from ascidians.</title>
        <authorList>
            <person name="Chen L."/>
        </authorList>
    </citation>
    <scope>NUCLEOTIDE SEQUENCE [LARGE SCALE GENOMIC DNA]</scope>
    <source>
        <strain evidence="3 4">HQA918</strain>
    </source>
</reference>
<dbReference type="OrthoDB" id="1153981at2"/>
<dbReference type="Gene3D" id="2.60.40.3140">
    <property type="match status" value="1"/>
</dbReference>
<feature type="chain" id="PRO_5012743015" description="DUF3857 domain-containing protein" evidence="1">
    <location>
        <begin position="23"/>
        <end position="657"/>
    </location>
</feature>
<dbReference type="AlphaFoldDB" id="A0A2A4GDF5"/>
<dbReference type="Pfam" id="PF12969">
    <property type="entry name" value="DUF3857"/>
    <property type="match status" value="1"/>
</dbReference>
<dbReference type="Proteomes" id="UP000219559">
    <property type="component" value="Unassembled WGS sequence"/>
</dbReference>
<feature type="signal peptide" evidence="1">
    <location>
        <begin position="1"/>
        <end position="22"/>
    </location>
</feature>
<comment type="caution">
    <text evidence="3">The sequence shown here is derived from an EMBL/GenBank/DDBJ whole genome shotgun (WGS) entry which is preliminary data.</text>
</comment>
<feature type="domain" description="DUF3857" evidence="2">
    <location>
        <begin position="82"/>
        <end position="213"/>
    </location>
</feature>
<sequence>MKNIRTILPILFFLSILQVSLAQNEQASCLSYDWGAASQYGPITDSEQDMIILKEQKTVEFHYDANGDLNHHFLENTAVWLNADDTIEEYNKIYLPYNSTSQLLVSKARVISPKGKELVLDQSKILEAKDDETGRQYKYFALEGIEKGSIIEYMYIERKKPSYNGIAYRIQDEHPISSFSFKLESPKSLEFKLTSSNGIPEAVKDTVNGKNIWKIGPVPIAELEREEGAAYDALRGSVSFKLDRNYSNGMRNISGYSQVSQNIFNYYYPNRSLKELEPLMAFIEEVSGTTSDLESQIRKLEDYIKTNVFLTEGNDPGLEDLKQVIEQKIANNTGVLKLYTALFEQLGITHELVLTCNRLEDKFDPVFQSHHFLRDYLIYFPKQDKYLDPHSLYSRYGYPTAQLTDNYGLFIKKVFVGSFKAGLDEVRYINPVPSSASGDNLDISISMAADAPENTQIEIKREISGYYASYMHPYMDLMKEEDEEELMDSFAKSYNQGLEAQTYSFTNKDPKLFGQKPLGINMSFDTNLFVEKAGNRYLLNIGQLIGEQMQMYQEKKRVLPYENDHQRYYDRTIKVRIPDGYSILNPEDAVIEHTHKVNGSKVFEFVSGYEMNTNEMQITIKETYAQNIVAPEDFEGFRKVINAAADFNKVVLVVAPK</sequence>
<protein>
    <recommendedName>
        <fullName evidence="2">DUF3857 domain-containing protein</fullName>
    </recommendedName>
</protein>